<evidence type="ECO:0000313" key="2">
    <source>
        <dbReference type="Proteomes" id="UP001626550"/>
    </source>
</evidence>
<gene>
    <name evidence="1" type="ORF">Ciccas_007946</name>
</gene>
<comment type="caution">
    <text evidence="1">The sequence shown here is derived from an EMBL/GenBank/DDBJ whole genome shotgun (WGS) entry which is preliminary data.</text>
</comment>
<reference evidence="1 2" key="1">
    <citation type="submission" date="2024-11" db="EMBL/GenBank/DDBJ databases">
        <title>Adaptive evolution of stress response genes in parasites aligns with host niche diversity.</title>
        <authorList>
            <person name="Hahn C."/>
            <person name="Resl P."/>
        </authorList>
    </citation>
    <scope>NUCLEOTIDE SEQUENCE [LARGE SCALE GENOMIC DNA]</scope>
    <source>
        <strain evidence="1">EGGRZ-B1_66</strain>
        <tissue evidence="1">Body</tissue>
    </source>
</reference>
<dbReference type="EMBL" id="JBJKFK010001301">
    <property type="protein sequence ID" value="KAL3313452.1"/>
    <property type="molecule type" value="Genomic_DNA"/>
</dbReference>
<organism evidence="1 2">
    <name type="scientific">Cichlidogyrus casuarinus</name>
    <dbReference type="NCBI Taxonomy" id="1844966"/>
    <lineage>
        <taxon>Eukaryota</taxon>
        <taxon>Metazoa</taxon>
        <taxon>Spiralia</taxon>
        <taxon>Lophotrochozoa</taxon>
        <taxon>Platyhelminthes</taxon>
        <taxon>Monogenea</taxon>
        <taxon>Monopisthocotylea</taxon>
        <taxon>Dactylogyridea</taxon>
        <taxon>Ancyrocephalidae</taxon>
        <taxon>Cichlidogyrus</taxon>
    </lineage>
</organism>
<protein>
    <submittedName>
        <fullName evidence="1">Uncharacterized protein</fullName>
    </submittedName>
</protein>
<sequence length="82" mass="9669">MRISDYFRKFCGGEVSIRLDKALGLLDRTAEATRKTRLAFYYGNPIPHKQLLNRRTTLVDSDSYIKVTFFVRMPYERACHCF</sequence>
<accession>A0ABD2Q2S5</accession>
<name>A0ABD2Q2S5_9PLAT</name>
<proteinExistence type="predicted"/>
<evidence type="ECO:0000313" key="1">
    <source>
        <dbReference type="EMBL" id="KAL3313452.1"/>
    </source>
</evidence>
<keyword evidence="2" id="KW-1185">Reference proteome</keyword>
<dbReference type="AlphaFoldDB" id="A0ABD2Q2S5"/>
<dbReference type="Proteomes" id="UP001626550">
    <property type="component" value="Unassembled WGS sequence"/>
</dbReference>